<proteinExistence type="predicted"/>
<organism evidence="2 3">
    <name type="scientific">Intestinimonas butyriciproducens</name>
    <dbReference type="NCBI Taxonomy" id="1297617"/>
    <lineage>
        <taxon>Bacteria</taxon>
        <taxon>Bacillati</taxon>
        <taxon>Bacillota</taxon>
        <taxon>Clostridia</taxon>
        <taxon>Eubacteriales</taxon>
        <taxon>Intestinimonas</taxon>
    </lineage>
</organism>
<dbReference type="AlphaFoldDB" id="A0A2U1BJ24"/>
<dbReference type="InterPro" id="IPR001279">
    <property type="entry name" value="Metallo-B-lactamas"/>
</dbReference>
<dbReference type="EMBL" id="QEKK01000006">
    <property type="protein sequence ID" value="PVY48662.1"/>
    <property type="molecule type" value="Genomic_DNA"/>
</dbReference>
<sequence length="289" mass="32899">MCRTFPAGRNVLMRPTEYMRACCDSPWDWWQPPFHVAPHVYYVSGNRWVGAYLFDTGDGLLLLDTAMQPTLHLLVYSICTLGFDPKDIRAILLSHAHYDHCGGARFLQGLAPQARIYLGERDLFFLEESHQSLIYPDRYPFTPFAVDEVYREDTPIVQGRFSIHTFSTPGHTPGCTSFYFEDTDEATGRLYRCAMHGGLGLNTLSDGFLRHTGLPVSLRGEYRRSMERLRALPVDIALGSHPENTSMLERLKQYGDRDYPQCDPALWAEMADSFLAQLDALEQQSAFKA</sequence>
<dbReference type="PANTHER" id="PTHR42951:SF17">
    <property type="entry name" value="METALLO-BETA-LACTAMASE DOMAIN-CONTAINING PROTEIN"/>
    <property type="match status" value="1"/>
</dbReference>
<dbReference type="Proteomes" id="UP000245778">
    <property type="component" value="Unassembled WGS sequence"/>
</dbReference>
<gene>
    <name evidence="2" type="ORF">C7373_106170</name>
</gene>
<dbReference type="Pfam" id="PF00753">
    <property type="entry name" value="Lactamase_B"/>
    <property type="match status" value="1"/>
</dbReference>
<accession>A0A2U1BJ24</accession>
<evidence type="ECO:0000313" key="2">
    <source>
        <dbReference type="EMBL" id="PVY48662.1"/>
    </source>
</evidence>
<name>A0A2U1BJ24_9FIRM</name>
<reference evidence="2 3" key="1">
    <citation type="submission" date="2018-04" db="EMBL/GenBank/DDBJ databases">
        <title>Genomic Encyclopedia of Type Strains, Phase IV (KMG-IV): sequencing the most valuable type-strain genomes for metagenomic binning, comparative biology and taxonomic classification.</title>
        <authorList>
            <person name="Goeker M."/>
        </authorList>
    </citation>
    <scope>NUCLEOTIDE SEQUENCE [LARGE SCALE GENOMIC DNA]</scope>
    <source>
        <strain evidence="2 3">DSM 26588</strain>
    </source>
</reference>
<dbReference type="InterPro" id="IPR050855">
    <property type="entry name" value="NDM-1-like"/>
</dbReference>
<protein>
    <submittedName>
        <fullName evidence="2">Metallo-beta-lactamase class B</fullName>
    </submittedName>
</protein>
<dbReference type="InterPro" id="IPR036866">
    <property type="entry name" value="RibonucZ/Hydroxyglut_hydro"/>
</dbReference>
<dbReference type="SMART" id="SM00849">
    <property type="entry name" value="Lactamase_B"/>
    <property type="match status" value="1"/>
</dbReference>
<evidence type="ECO:0000313" key="3">
    <source>
        <dbReference type="Proteomes" id="UP000245778"/>
    </source>
</evidence>
<dbReference type="SUPFAM" id="SSF56281">
    <property type="entry name" value="Metallo-hydrolase/oxidoreductase"/>
    <property type="match status" value="1"/>
</dbReference>
<dbReference type="Gene3D" id="3.60.15.10">
    <property type="entry name" value="Ribonuclease Z/Hydroxyacylglutathione hydrolase-like"/>
    <property type="match status" value="1"/>
</dbReference>
<comment type="caution">
    <text evidence="2">The sequence shown here is derived from an EMBL/GenBank/DDBJ whole genome shotgun (WGS) entry which is preliminary data.</text>
</comment>
<dbReference type="PANTHER" id="PTHR42951">
    <property type="entry name" value="METALLO-BETA-LACTAMASE DOMAIN-CONTAINING"/>
    <property type="match status" value="1"/>
</dbReference>
<evidence type="ECO:0000259" key="1">
    <source>
        <dbReference type="SMART" id="SM00849"/>
    </source>
</evidence>
<feature type="domain" description="Metallo-beta-lactamase" evidence="1">
    <location>
        <begin position="48"/>
        <end position="241"/>
    </location>
</feature>